<name>A0A182K224_9DIPT</name>
<keyword evidence="4" id="KW-1185">Reference proteome</keyword>
<proteinExistence type="predicted"/>
<accession>A0A182K224</accession>
<dbReference type="EnsemblMetazoa" id="ACHR004808-RA">
    <property type="protein sequence ID" value="ACHR004808-PA"/>
    <property type="gene ID" value="ACHR004808"/>
</dbReference>
<protein>
    <submittedName>
        <fullName evidence="3">Uncharacterized protein</fullName>
    </submittedName>
</protein>
<dbReference type="AlphaFoldDB" id="A0A182K224"/>
<evidence type="ECO:0000313" key="4">
    <source>
        <dbReference type="Proteomes" id="UP000075881"/>
    </source>
</evidence>
<evidence type="ECO:0000256" key="2">
    <source>
        <dbReference type="SAM" id="SignalP"/>
    </source>
</evidence>
<evidence type="ECO:0000313" key="3">
    <source>
        <dbReference type="EnsemblMetazoa" id="ACHR004808-PA"/>
    </source>
</evidence>
<evidence type="ECO:0000256" key="1">
    <source>
        <dbReference type="SAM" id="Phobius"/>
    </source>
</evidence>
<keyword evidence="2" id="KW-0732">Signal</keyword>
<dbReference type="VEuPathDB" id="VectorBase:ACHR004808"/>
<keyword evidence="1" id="KW-0472">Membrane</keyword>
<organism evidence="3 4">
    <name type="scientific">Anopheles christyi</name>
    <dbReference type="NCBI Taxonomy" id="43041"/>
    <lineage>
        <taxon>Eukaryota</taxon>
        <taxon>Metazoa</taxon>
        <taxon>Ecdysozoa</taxon>
        <taxon>Arthropoda</taxon>
        <taxon>Hexapoda</taxon>
        <taxon>Insecta</taxon>
        <taxon>Pterygota</taxon>
        <taxon>Neoptera</taxon>
        <taxon>Endopterygota</taxon>
        <taxon>Diptera</taxon>
        <taxon>Nematocera</taxon>
        <taxon>Culicoidea</taxon>
        <taxon>Culicidae</taxon>
        <taxon>Anophelinae</taxon>
        <taxon>Anopheles</taxon>
    </lineage>
</organism>
<feature type="signal peptide" evidence="2">
    <location>
        <begin position="1"/>
        <end position="19"/>
    </location>
</feature>
<feature type="transmembrane region" description="Helical" evidence="1">
    <location>
        <begin position="242"/>
        <end position="261"/>
    </location>
</feature>
<sequence length="273" mass="31350">MANKGALYTVVLLFGVSNGMMVPWESCPEIVMGDMSDYDCDLWQHMWRLVPLAHIPGGASSMTLFHNPYKSINCVYFDFYCRKDLSILGDLYLRPVHSDSLVCPGFSILLEENLWQLRLFTNPHAKECQTVDRWLSMDIFVYRQHDYIFVYSCRQRGENLPIIIGAWILGDLNATVEKRASILQETRKLTMKIPGFRDDWWFYPKASTECESNATCDYLANCKISLDAQEMQVPLLETSKTMYLSLVPVGFVLMVLFCYAISKSLRGIKVTPT</sequence>
<reference evidence="4" key="1">
    <citation type="submission" date="2013-03" db="EMBL/GenBank/DDBJ databases">
        <title>The Genome Sequence of Anopheles christyi ACHKN1017.</title>
        <authorList>
            <consortium name="The Broad Institute Genomics Platform"/>
            <person name="Neafsey D.E."/>
            <person name="Besansky N."/>
            <person name="Walker B."/>
            <person name="Young S.K."/>
            <person name="Zeng Q."/>
            <person name="Gargeya S."/>
            <person name="Fitzgerald M."/>
            <person name="Haas B."/>
            <person name="Abouelleil A."/>
            <person name="Allen A.W."/>
            <person name="Alvarado L."/>
            <person name="Arachchi H.M."/>
            <person name="Berlin A.M."/>
            <person name="Chapman S.B."/>
            <person name="Gainer-Dewar J."/>
            <person name="Goldberg J."/>
            <person name="Griggs A."/>
            <person name="Gujja S."/>
            <person name="Hansen M."/>
            <person name="Howarth C."/>
            <person name="Imamovic A."/>
            <person name="Ireland A."/>
            <person name="Larimer J."/>
            <person name="McCowan C."/>
            <person name="Murphy C."/>
            <person name="Pearson M."/>
            <person name="Poon T.W."/>
            <person name="Priest M."/>
            <person name="Roberts A."/>
            <person name="Saif S."/>
            <person name="Shea T."/>
            <person name="Sisk P."/>
            <person name="Sykes S."/>
            <person name="Wortman J."/>
            <person name="Nusbaum C."/>
            <person name="Birren B."/>
        </authorList>
    </citation>
    <scope>NUCLEOTIDE SEQUENCE [LARGE SCALE GENOMIC DNA]</scope>
    <source>
        <strain evidence="4">ACHKN1017</strain>
    </source>
</reference>
<keyword evidence="1" id="KW-0812">Transmembrane</keyword>
<dbReference type="Proteomes" id="UP000075881">
    <property type="component" value="Unassembled WGS sequence"/>
</dbReference>
<feature type="chain" id="PRO_5008124971" evidence="2">
    <location>
        <begin position="20"/>
        <end position="273"/>
    </location>
</feature>
<keyword evidence="1" id="KW-1133">Transmembrane helix</keyword>
<reference evidence="3" key="2">
    <citation type="submission" date="2020-05" db="UniProtKB">
        <authorList>
            <consortium name="EnsemblMetazoa"/>
        </authorList>
    </citation>
    <scope>IDENTIFICATION</scope>
    <source>
        <strain evidence="3">ACHKN1017</strain>
    </source>
</reference>